<keyword evidence="1" id="KW-1133">Transmembrane helix</keyword>
<accession>A0ABZ2I069</accession>
<evidence type="ECO:0000313" key="4">
    <source>
        <dbReference type="Proteomes" id="UP001369958"/>
    </source>
</evidence>
<dbReference type="EMBL" id="CP146275">
    <property type="protein sequence ID" value="WWT33207.1"/>
    <property type="molecule type" value="Genomic_DNA"/>
</dbReference>
<feature type="transmembrane region" description="Helical" evidence="1">
    <location>
        <begin position="98"/>
        <end position="115"/>
    </location>
</feature>
<sequence length="153" mass="16520">MVNVVLAVAAVAIAAVYALGIAAIPTMMISDAVGPRAYPTLLLILLLIVSVMLVLEGWGTRDWTAGRQKVMEFIRLDSGTFLCSSLAILAYFLLFEPLGYLLSTALFLLCGMLLLHHGRRWVAIVVALGFTVATYILFAEVFGTQLPTGLLAF</sequence>
<name>A0ABZ2I069_9HYPH</name>
<feature type="domain" description="DUF1468" evidence="2">
    <location>
        <begin position="6"/>
        <end position="147"/>
    </location>
</feature>
<organism evidence="3 4">
    <name type="scientific">Pelagibacterium nitratireducens</name>
    <dbReference type="NCBI Taxonomy" id="1046114"/>
    <lineage>
        <taxon>Bacteria</taxon>
        <taxon>Pseudomonadati</taxon>
        <taxon>Pseudomonadota</taxon>
        <taxon>Alphaproteobacteria</taxon>
        <taxon>Hyphomicrobiales</taxon>
        <taxon>Devosiaceae</taxon>
        <taxon>Pelagibacterium</taxon>
    </lineage>
</organism>
<reference evidence="3 4" key="1">
    <citation type="submission" date="2024-02" db="EMBL/GenBank/DDBJ databases">
        <title>Complete genome sequence of Pelagibacterium nitratireducens ZH15.</title>
        <authorList>
            <person name="Zhao L.H."/>
        </authorList>
    </citation>
    <scope>NUCLEOTIDE SEQUENCE [LARGE SCALE GENOMIC DNA]</scope>
    <source>
        <strain evidence="3 4">ZH15</strain>
    </source>
</reference>
<dbReference type="RefSeq" id="WP_338608642.1">
    <property type="nucleotide sequence ID" value="NZ_CP146275.1"/>
</dbReference>
<evidence type="ECO:0000259" key="2">
    <source>
        <dbReference type="Pfam" id="PF07331"/>
    </source>
</evidence>
<feature type="transmembrane region" description="Helical" evidence="1">
    <location>
        <begin position="122"/>
        <end position="143"/>
    </location>
</feature>
<keyword evidence="1" id="KW-0812">Transmembrane</keyword>
<dbReference type="Pfam" id="PF07331">
    <property type="entry name" value="TctB"/>
    <property type="match status" value="1"/>
</dbReference>
<feature type="transmembrane region" description="Helical" evidence="1">
    <location>
        <begin position="36"/>
        <end position="55"/>
    </location>
</feature>
<keyword evidence="4" id="KW-1185">Reference proteome</keyword>
<dbReference type="Proteomes" id="UP001369958">
    <property type="component" value="Chromosome"/>
</dbReference>
<proteinExistence type="predicted"/>
<protein>
    <submittedName>
        <fullName evidence="3">Tripartite tricarboxylate transporter TctB family protein</fullName>
    </submittedName>
</protein>
<evidence type="ECO:0000313" key="3">
    <source>
        <dbReference type="EMBL" id="WWT33207.1"/>
    </source>
</evidence>
<evidence type="ECO:0000256" key="1">
    <source>
        <dbReference type="SAM" id="Phobius"/>
    </source>
</evidence>
<gene>
    <name evidence="3" type="ORF">V6617_01675</name>
</gene>
<dbReference type="InterPro" id="IPR009936">
    <property type="entry name" value="DUF1468"/>
</dbReference>
<feature type="transmembrane region" description="Helical" evidence="1">
    <location>
        <begin position="76"/>
        <end position="92"/>
    </location>
</feature>
<keyword evidence="1" id="KW-0472">Membrane</keyword>